<protein>
    <submittedName>
        <fullName evidence="1">Uncharacterized protein</fullName>
    </submittedName>
</protein>
<reference evidence="1 2" key="1">
    <citation type="submission" date="2015-07" db="EMBL/GenBank/DDBJ databases">
        <authorList>
            <consortium name="Pathogen Informatics"/>
        </authorList>
    </citation>
    <scope>NUCLEOTIDE SEQUENCE [LARGE SCALE GENOMIC DNA]</scope>
    <source>
        <strain evidence="1 2">A325</strain>
    </source>
</reference>
<sequence length="55" mass="6590">MVVIGEDIDHLLWKADRCDMWCHGDRRVVPKWVILSERLFDKHIQERVANVSCRN</sequence>
<dbReference type="AlphaFoldDB" id="A0A655Z2C7"/>
<proteinExistence type="predicted"/>
<evidence type="ECO:0000313" key="1">
    <source>
        <dbReference type="EMBL" id="CSC57417.1"/>
    </source>
</evidence>
<organism evidence="1 2">
    <name type="scientific">Vibrio cholerae</name>
    <dbReference type="NCBI Taxonomy" id="666"/>
    <lineage>
        <taxon>Bacteria</taxon>
        <taxon>Pseudomonadati</taxon>
        <taxon>Pseudomonadota</taxon>
        <taxon>Gammaproteobacteria</taxon>
        <taxon>Vibrionales</taxon>
        <taxon>Vibrionaceae</taxon>
        <taxon>Vibrio</taxon>
    </lineage>
</organism>
<gene>
    <name evidence="1" type="ORF">ERS013201_02961</name>
</gene>
<dbReference type="EMBL" id="CWQJ01000022">
    <property type="protein sequence ID" value="CSC57417.1"/>
    <property type="molecule type" value="Genomic_DNA"/>
</dbReference>
<accession>A0A655Z2C7</accession>
<evidence type="ECO:0000313" key="2">
    <source>
        <dbReference type="Proteomes" id="UP000046067"/>
    </source>
</evidence>
<dbReference type="Proteomes" id="UP000046067">
    <property type="component" value="Unassembled WGS sequence"/>
</dbReference>
<name>A0A655Z2C7_VIBCL</name>